<feature type="compositionally biased region" description="Polar residues" evidence="1">
    <location>
        <begin position="40"/>
        <end position="50"/>
    </location>
</feature>
<feature type="compositionally biased region" description="Polar residues" evidence="1">
    <location>
        <begin position="1"/>
        <end position="15"/>
    </location>
</feature>
<organism evidence="2 3">
    <name type="scientific">Pandoraea anapnoica</name>
    <dbReference type="NCBI Taxonomy" id="2508301"/>
    <lineage>
        <taxon>Bacteria</taxon>
        <taxon>Pseudomonadati</taxon>
        <taxon>Pseudomonadota</taxon>
        <taxon>Betaproteobacteria</taxon>
        <taxon>Burkholderiales</taxon>
        <taxon>Burkholderiaceae</taxon>
        <taxon>Pandoraea</taxon>
    </lineage>
</organism>
<dbReference type="Proteomes" id="UP000383122">
    <property type="component" value="Unassembled WGS sequence"/>
</dbReference>
<dbReference type="AlphaFoldDB" id="A0A5E5A3E8"/>
<name>A0A5E5A3E8_9BURK</name>
<keyword evidence="3" id="KW-1185">Reference proteome</keyword>
<evidence type="ECO:0000313" key="3">
    <source>
        <dbReference type="Proteomes" id="UP000383122"/>
    </source>
</evidence>
<evidence type="ECO:0000313" key="2">
    <source>
        <dbReference type="EMBL" id="VVE66670.1"/>
    </source>
</evidence>
<sequence length="64" mass="6587">MEISPASPSTNTLAPQTSETNASSTTTQNQTPADFAASLPRTSQTGSSIETGEKGARAKTIRFG</sequence>
<accession>A0A5E5A3E8</accession>
<feature type="region of interest" description="Disordered" evidence="1">
    <location>
        <begin position="1"/>
        <end position="64"/>
    </location>
</feature>
<feature type="compositionally biased region" description="Low complexity" evidence="1">
    <location>
        <begin position="16"/>
        <end position="31"/>
    </location>
</feature>
<dbReference type="EMBL" id="CABPSP010000006">
    <property type="protein sequence ID" value="VVE66670.1"/>
    <property type="molecule type" value="Genomic_DNA"/>
</dbReference>
<gene>
    <name evidence="2" type="ORF">PAN31117_02347</name>
</gene>
<proteinExistence type="predicted"/>
<protein>
    <submittedName>
        <fullName evidence="2">Uncharacterized protein</fullName>
    </submittedName>
</protein>
<evidence type="ECO:0000256" key="1">
    <source>
        <dbReference type="SAM" id="MobiDB-lite"/>
    </source>
</evidence>
<reference evidence="2 3" key="1">
    <citation type="submission" date="2019-08" db="EMBL/GenBank/DDBJ databases">
        <authorList>
            <person name="Peeters C."/>
        </authorList>
    </citation>
    <scope>NUCLEOTIDE SEQUENCE [LARGE SCALE GENOMIC DNA]</scope>
    <source>
        <strain evidence="2 3">LMG 31117</strain>
    </source>
</reference>